<dbReference type="Gene3D" id="1.20.120.350">
    <property type="entry name" value="Voltage-gated potassium channels. Chain C"/>
    <property type="match status" value="1"/>
</dbReference>
<evidence type="ECO:0000256" key="10">
    <source>
        <dbReference type="ARBA" id="ARBA00023065"/>
    </source>
</evidence>
<dbReference type="AlphaFoldDB" id="A0A3P8UZK6"/>
<evidence type="ECO:0000256" key="12">
    <source>
        <dbReference type="ARBA" id="ARBA00023303"/>
    </source>
</evidence>
<dbReference type="Ensembl" id="ENSCSET00000006265.1">
    <property type="protein sequence ID" value="ENSCSEP00000006196.1"/>
    <property type="gene ID" value="ENSCSEG00000003997.1"/>
</dbReference>
<dbReference type="GO" id="GO:0051260">
    <property type="term" value="P:protein homooligomerization"/>
    <property type="evidence" value="ECO:0007669"/>
    <property type="project" value="InterPro"/>
</dbReference>
<dbReference type="PANTHER" id="PTHR11537:SF91">
    <property type="entry name" value="POTASSIUM VOLTAGE-GATED CHANNEL SUBFAMILY G MEMBER 3"/>
    <property type="match status" value="1"/>
</dbReference>
<dbReference type="Pfam" id="PF02214">
    <property type="entry name" value="BTB_2"/>
    <property type="match status" value="1"/>
</dbReference>
<reference evidence="15 16" key="1">
    <citation type="journal article" date="2014" name="Nat. Genet.">
        <title>Whole-genome sequence of a flatfish provides insights into ZW sex chromosome evolution and adaptation to a benthic lifestyle.</title>
        <authorList>
            <person name="Chen S."/>
            <person name="Zhang G."/>
            <person name="Shao C."/>
            <person name="Huang Q."/>
            <person name="Liu G."/>
            <person name="Zhang P."/>
            <person name="Song W."/>
            <person name="An N."/>
            <person name="Chalopin D."/>
            <person name="Volff J.N."/>
            <person name="Hong Y."/>
            <person name="Li Q."/>
            <person name="Sha Z."/>
            <person name="Zhou H."/>
            <person name="Xie M."/>
            <person name="Yu Q."/>
            <person name="Liu Y."/>
            <person name="Xiang H."/>
            <person name="Wang N."/>
            <person name="Wu K."/>
            <person name="Yang C."/>
            <person name="Zhou Q."/>
            <person name="Liao X."/>
            <person name="Yang L."/>
            <person name="Hu Q."/>
            <person name="Zhang J."/>
            <person name="Meng L."/>
            <person name="Jin L."/>
            <person name="Tian Y."/>
            <person name="Lian J."/>
            <person name="Yang J."/>
            <person name="Miao G."/>
            <person name="Liu S."/>
            <person name="Liang Z."/>
            <person name="Yan F."/>
            <person name="Li Y."/>
            <person name="Sun B."/>
            <person name="Zhang H."/>
            <person name="Zhang J."/>
            <person name="Zhu Y."/>
            <person name="Du M."/>
            <person name="Zhao Y."/>
            <person name="Schartl M."/>
            <person name="Tang Q."/>
            <person name="Wang J."/>
        </authorList>
    </citation>
    <scope>NUCLEOTIDE SEQUENCE</scope>
</reference>
<reference evidence="15" key="2">
    <citation type="submission" date="2025-08" db="UniProtKB">
        <authorList>
            <consortium name="Ensembl"/>
        </authorList>
    </citation>
    <scope>IDENTIFICATION</scope>
</reference>
<evidence type="ECO:0000256" key="2">
    <source>
        <dbReference type="ARBA" id="ARBA00022448"/>
    </source>
</evidence>
<dbReference type="InterPro" id="IPR003131">
    <property type="entry name" value="T1-type_BTB"/>
</dbReference>
<evidence type="ECO:0000256" key="13">
    <source>
        <dbReference type="SAM" id="Phobius"/>
    </source>
</evidence>
<dbReference type="RefSeq" id="XP_008319876.1">
    <property type="nucleotide sequence ID" value="XM_008321654.2"/>
</dbReference>
<dbReference type="Pfam" id="PF00520">
    <property type="entry name" value="Ion_trans"/>
    <property type="match status" value="1"/>
</dbReference>
<dbReference type="GO" id="GO:0005251">
    <property type="term" value="F:delayed rectifier potassium channel activity"/>
    <property type="evidence" value="ECO:0007669"/>
    <property type="project" value="TreeGrafter"/>
</dbReference>
<dbReference type="KEGG" id="csem:103387134"/>
<evidence type="ECO:0000259" key="14">
    <source>
        <dbReference type="SMART" id="SM00225"/>
    </source>
</evidence>
<dbReference type="SUPFAM" id="SSF81324">
    <property type="entry name" value="Voltage-gated potassium channels"/>
    <property type="match status" value="1"/>
</dbReference>
<dbReference type="InterPro" id="IPR000210">
    <property type="entry name" value="BTB/POZ_dom"/>
</dbReference>
<keyword evidence="11 13" id="KW-0472">Membrane</keyword>
<feature type="transmembrane region" description="Helical" evidence="13">
    <location>
        <begin position="193"/>
        <end position="212"/>
    </location>
</feature>
<dbReference type="InParanoid" id="A0A3P8UZK6"/>
<evidence type="ECO:0000256" key="7">
    <source>
        <dbReference type="ARBA" id="ARBA00022882"/>
    </source>
</evidence>
<evidence type="ECO:0000256" key="8">
    <source>
        <dbReference type="ARBA" id="ARBA00022958"/>
    </source>
</evidence>
<dbReference type="GO" id="GO:0008076">
    <property type="term" value="C:voltage-gated potassium channel complex"/>
    <property type="evidence" value="ECO:0007669"/>
    <property type="project" value="InterPro"/>
</dbReference>
<keyword evidence="16" id="KW-1185">Reference proteome</keyword>
<evidence type="ECO:0000256" key="9">
    <source>
        <dbReference type="ARBA" id="ARBA00022989"/>
    </source>
</evidence>
<evidence type="ECO:0000256" key="4">
    <source>
        <dbReference type="ARBA" id="ARBA00022538"/>
    </source>
</evidence>
<name>A0A3P8UZK6_CYNSE</name>
<keyword evidence="2" id="KW-0813">Transport</keyword>
<dbReference type="OMA" id="SRCYREM"/>
<evidence type="ECO:0000256" key="3">
    <source>
        <dbReference type="ARBA" id="ARBA00022475"/>
    </source>
</evidence>
<protein>
    <submittedName>
        <fullName evidence="15">Potassium voltage-gated channel modifier subfamily G member 3</fullName>
    </submittedName>
</protein>
<dbReference type="InterPro" id="IPR003968">
    <property type="entry name" value="K_chnl_volt-dep_Kv"/>
</dbReference>
<dbReference type="PANTHER" id="PTHR11537">
    <property type="entry name" value="VOLTAGE-GATED POTASSIUM CHANNEL"/>
    <property type="match status" value="1"/>
</dbReference>
<dbReference type="InterPro" id="IPR011333">
    <property type="entry name" value="SKP1/BTB/POZ_sf"/>
</dbReference>
<keyword evidence="9 13" id="KW-1133">Transmembrane helix</keyword>
<dbReference type="Gene3D" id="1.10.287.70">
    <property type="match status" value="1"/>
</dbReference>
<feature type="transmembrane region" description="Helical" evidence="13">
    <location>
        <begin position="326"/>
        <end position="346"/>
    </location>
</feature>
<feature type="transmembrane region" description="Helical" evidence="13">
    <location>
        <begin position="358"/>
        <end position="382"/>
    </location>
</feature>
<feature type="transmembrane region" description="Helical" evidence="13">
    <location>
        <begin position="152"/>
        <end position="173"/>
    </location>
</feature>
<dbReference type="STRING" id="244447.ENSCSEP00000006196"/>
<reference evidence="15" key="3">
    <citation type="submission" date="2025-09" db="UniProtKB">
        <authorList>
            <consortium name="Ensembl"/>
        </authorList>
    </citation>
    <scope>IDENTIFICATION</scope>
</reference>
<organism evidence="15 16">
    <name type="scientific">Cynoglossus semilaevis</name>
    <name type="common">Tongue sole</name>
    <dbReference type="NCBI Taxonomy" id="244447"/>
    <lineage>
        <taxon>Eukaryota</taxon>
        <taxon>Metazoa</taxon>
        <taxon>Chordata</taxon>
        <taxon>Craniata</taxon>
        <taxon>Vertebrata</taxon>
        <taxon>Euteleostomi</taxon>
        <taxon>Actinopterygii</taxon>
        <taxon>Neopterygii</taxon>
        <taxon>Teleostei</taxon>
        <taxon>Neoteleostei</taxon>
        <taxon>Acanthomorphata</taxon>
        <taxon>Carangaria</taxon>
        <taxon>Pleuronectiformes</taxon>
        <taxon>Pleuronectoidei</taxon>
        <taxon>Cynoglossidae</taxon>
        <taxon>Cynoglossinae</taxon>
        <taxon>Cynoglossus</taxon>
    </lineage>
</organism>
<keyword evidence="8" id="KW-0630">Potassium</keyword>
<dbReference type="Gene3D" id="3.30.710.10">
    <property type="entry name" value="Potassium Channel Kv1.1, Chain A"/>
    <property type="match status" value="1"/>
</dbReference>
<dbReference type="InterPro" id="IPR003971">
    <property type="entry name" value="K_chnl_volt-dep_Kv5/Kv9"/>
</dbReference>
<dbReference type="GO" id="GO:0001508">
    <property type="term" value="P:action potential"/>
    <property type="evidence" value="ECO:0007669"/>
    <property type="project" value="TreeGrafter"/>
</dbReference>
<dbReference type="FunFam" id="1.20.120.350:FF:000048">
    <property type="entry name" value="Potassium voltage-gated channel modifier subfamily G member 3"/>
    <property type="match status" value="1"/>
</dbReference>
<accession>A0A3P8UZK6</accession>
<dbReference type="InterPro" id="IPR005821">
    <property type="entry name" value="Ion_trans_dom"/>
</dbReference>
<keyword evidence="6" id="KW-0631">Potassium channel</keyword>
<keyword evidence="7" id="KW-0851">Voltage-gated channel</keyword>
<dbReference type="GeneID" id="103387134"/>
<dbReference type="FunFam" id="1.10.287.70:FF:000005">
    <property type="entry name" value="potassium voltage-gated channel subfamily G member 1"/>
    <property type="match status" value="1"/>
</dbReference>
<dbReference type="SUPFAM" id="SSF54695">
    <property type="entry name" value="POZ domain"/>
    <property type="match status" value="1"/>
</dbReference>
<dbReference type="InterPro" id="IPR028325">
    <property type="entry name" value="VG_K_chnl"/>
</dbReference>
<evidence type="ECO:0000256" key="11">
    <source>
        <dbReference type="ARBA" id="ARBA00023136"/>
    </source>
</evidence>
<dbReference type="PRINTS" id="PR00169">
    <property type="entry name" value="KCHANNEL"/>
</dbReference>
<keyword evidence="3" id="KW-1003">Cell membrane</keyword>
<dbReference type="GeneTree" id="ENSGT00940000159658"/>
<evidence type="ECO:0000313" key="16">
    <source>
        <dbReference type="Proteomes" id="UP000265120"/>
    </source>
</evidence>
<evidence type="ECO:0000256" key="6">
    <source>
        <dbReference type="ARBA" id="ARBA00022826"/>
    </source>
</evidence>
<evidence type="ECO:0000313" key="15">
    <source>
        <dbReference type="Ensembl" id="ENSCSEP00000006196.1"/>
    </source>
</evidence>
<comment type="subcellular location">
    <subcellularLocation>
        <location evidence="1">Cell membrane</location>
        <topology evidence="1">Multi-pass membrane protein</topology>
    </subcellularLocation>
</comment>
<dbReference type="PRINTS" id="PR01494">
    <property type="entry name" value="KV9CHANNEL"/>
</dbReference>
<feature type="transmembrane region" description="Helical" evidence="13">
    <location>
        <begin position="294"/>
        <end position="314"/>
    </location>
</feature>
<evidence type="ECO:0000256" key="5">
    <source>
        <dbReference type="ARBA" id="ARBA00022692"/>
    </source>
</evidence>
<dbReference type="InterPro" id="IPR027359">
    <property type="entry name" value="Volt_channel_dom_sf"/>
</dbReference>
<proteinExistence type="predicted"/>
<dbReference type="OrthoDB" id="296522at2759"/>
<feature type="domain" description="BTB" evidence="14">
    <location>
        <begin position="6"/>
        <end position="115"/>
    </location>
</feature>
<sequence>MKFGNTCCTLNVGGRRFSFSAEMMKRLPLSRLSRLHRCVSESELLELCDDYDRDSNEFFFDRHSEAFSFIMLYVQHGKLRFVPHMCELSFYNEMLYWGLESADLQLCCQRRLDERMSDCFVHFFPEEAPRSPEEPRNRWLERMRRTFEEPTSSVAAQILAFVSILFVIVSMVMMCASTLPDWKSAETLDQHRVIEAVCIGWFTAECIIRFLVSRDKCEFVRRPLNIIDLLAITPYYISVTATMLTGENSQLQRAGVTLRVLRIMRIFWVIKLARHFMGLQTLGVTLRRCYREMVMLLVFICVAMAIFSALAQLLEHGLDLEAGNEDYASIPAACWWVIISMTTVGYGDMYPVTVAGRVLGGVCVVSGIVLLALPITFIYHSFVQCYHELKVRSARCSHSLSTDFIN</sequence>
<keyword evidence="12" id="KW-0407">Ion channel</keyword>
<keyword evidence="4" id="KW-0633">Potassium transport</keyword>
<keyword evidence="5 13" id="KW-0812">Transmembrane</keyword>
<dbReference type="SMART" id="SM00225">
    <property type="entry name" value="BTB"/>
    <property type="match status" value="1"/>
</dbReference>
<dbReference type="PRINTS" id="PR01491">
    <property type="entry name" value="KVCHANNEL"/>
</dbReference>
<dbReference type="Proteomes" id="UP000265120">
    <property type="component" value="Chromosome 12"/>
</dbReference>
<keyword evidence="10" id="KW-0406">Ion transport</keyword>
<evidence type="ECO:0000256" key="1">
    <source>
        <dbReference type="ARBA" id="ARBA00004651"/>
    </source>
</evidence>